<gene>
    <name evidence="3" type="ORF">R5W23_005136</name>
</gene>
<proteinExistence type="predicted"/>
<dbReference type="Proteomes" id="UP001272242">
    <property type="component" value="Unassembled WGS sequence"/>
</dbReference>
<comment type="caution">
    <text evidence="3">The sequence shown here is derived from an EMBL/GenBank/DDBJ whole genome shotgun (WGS) entry which is preliminary data.</text>
</comment>
<sequence>MHPVLRRVLLHGGLTALILAVMGALLAELATLWLSGHATRSADPVAEQQVGAALRTRLPLMLAAWGFAFVLVGELIIWRIRGSRPAAPEPPNPQDDAEKLLNELLAQAESRMAAEAGEPGSEGKRPEPGDGKSGEERSPTPSPP</sequence>
<keyword evidence="2" id="KW-1133">Transmembrane helix</keyword>
<evidence type="ECO:0000313" key="3">
    <source>
        <dbReference type="EMBL" id="MDY3563524.1"/>
    </source>
</evidence>
<feature type="region of interest" description="Disordered" evidence="1">
    <location>
        <begin position="83"/>
        <end position="144"/>
    </location>
</feature>
<accession>A0ABU5F8I9</accession>
<keyword evidence="4" id="KW-1185">Reference proteome</keyword>
<keyword evidence="2" id="KW-0812">Transmembrane</keyword>
<evidence type="ECO:0000313" key="4">
    <source>
        <dbReference type="Proteomes" id="UP001272242"/>
    </source>
</evidence>
<organism evidence="3 4">
    <name type="scientific">Gemmata algarum</name>
    <dbReference type="NCBI Taxonomy" id="2975278"/>
    <lineage>
        <taxon>Bacteria</taxon>
        <taxon>Pseudomonadati</taxon>
        <taxon>Planctomycetota</taxon>
        <taxon>Planctomycetia</taxon>
        <taxon>Gemmatales</taxon>
        <taxon>Gemmataceae</taxon>
        <taxon>Gemmata</taxon>
    </lineage>
</organism>
<dbReference type="EMBL" id="JAXBLV010000243">
    <property type="protein sequence ID" value="MDY3563524.1"/>
    <property type="molecule type" value="Genomic_DNA"/>
</dbReference>
<reference evidence="4" key="1">
    <citation type="journal article" date="2023" name="Mar. Drugs">
        <title>Gemmata algarum, a Novel Planctomycete Isolated from an Algal Mat, Displays Antimicrobial Activity.</title>
        <authorList>
            <person name="Kumar G."/>
            <person name="Kallscheuer N."/>
            <person name="Kashif M."/>
            <person name="Ahamad S."/>
            <person name="Jagadeeshwari U."/>
            <person name="Pannikurungottu S."/>
            <person name="Haufschild T."/>
            <person name="Kabuu M."/>
            <person name="Sasikala C."/>
            <person name="Jogler C."/>
            <person name="Ramana C."/>
        </authorList>
    </citation>
    <scope>NUCLEOTIDE SEQUENCE [LARGE SCALE GENOMIC DNA]</scope>
    <source>
        <strain evidence="4">JC673</strain>
    </source>
</reference>
<feature type="transmembrane region" description="Helical" evidence="2">
    <location>
        <begin position="58"/>
        <end position="78"/>
    </location>
</feature>
<evidence type="ECO:0000256" key="2">
    <source>
        <dbReference type="SAM" id="Phobius"/>
    </source>
</evidence>
<evidence type="ECO:0000256" key="1">
    <source>
        <dbReference type="SAM" id="MobiDB-lite"/>
    </source>
</evidence>
<dbReference type="RefSeq" id="WP_320689706.1">
    <property type="nucleotide sequence ID" value="NZ_JAXBLV010000243.1"/>
</dbReference>
<protein>
    <submittedName>
        <fullName evidence="3">Uncharacterized protein</fullName>
    </submittedName>
</protein>
<keyword evidence="2" id="KW-0472">Membrane</keyword>
<name>A0ABU5F8I9_9BACT</name>
<feature type="compositionally biased region" description="Basic and acidic residues" evidence="1">
    <location>
        <begin position="121"/>
        <end position="138"/>
    </location>
</feature>